<dbReference type="InterPro" id="IPR036910">
    <property type="entry name" value="HMG_box_dom_sf"/>
</dbReference>
<feature type="compositionally biased region" description="Pro residues" evidence="2">
    <location>
        <begin position="127"/>
        <end position="136"/>
    </location>
</feature>
<evidence type="ECO:0000313" key="6">
    <source>
        <dbReference type="Proteomes" id="UP000265703"/>
    </source>
</evidence>
<evidence type="ECO:0000256" key="2">
    <source>
        <dbReference type="SAM" id="MobiDB-lite"/>
    </source>
</evidence>
<dbReference type="EMBL" id="QKYT01001833">
    <property type="protein sequence ID" value="RIA78914.1"/>
    <property type="molecule type" value="Genomic_DNA"/>
</dbReference>
<evidence type="ECO:0000313" key="5">
    <source>
        <dbReference type="EMBL" id="RIA83171.1"/>
    </source>
</evidence>
<keyword evidence="1" id="KW-0238">DNA-binding</keyword>
<dbReference type="GO" id="GO:0005634">
    <property type="term" value="C:nucleus"/>
    <property type="evidence" value="ECO:0007669"/>
    <property type="project" value="UniProtKB-UniRule"/>
</dbReference>
<dbReference type="Gene3D" id="1.10.30.10">
    <property type="entry name" value="High mobility group box domain"/>
    <property type="match status" value="1"/>
</dbReference>
<evidence type="ECO:0000259" key="3">
    <source>
        <dbReference type="PROSITE" id="PS50118"/>
    </source>
</evidence>
<dbReference type="OrthoDB" id="2350136at2759"/>
<feature type="compositionally biased region" description="Basic residues" evidence="2">
    <location>
        <begin position="111"/>
        <end position="125"/>
    </location>
</feature>
<evidence type="ECO:0000313" key="4">
    <source>
        <dbReference type="EMBL" id="RIA78914.1"/>
    </source>
</evidence>
<comment type="caution">
    <text evidence="5">The sequence shown here is derived from an EMBL/GenBank/DDBJ whole genome shotgun (WGS) entry which is preliminary data.</text>
</comment>
<protein>
    <recommendedName>
        <fullName evidence="3">HMG box domain-containing protein</fullName>
    </recommendedName>
</protein>
<dbReference type="InterPro" id="IPR009071">
    <property type="entry name" value="HMG_box_dom"/>
</dbReference>
<dbReference type="Pfam" id="PF00505">
    <property type="entry name" value="HMG_box"/>
    <property type="match status" value="1"/>
</dbReference>
<feature type="region of interest" description="Disordered" evidence="2">
    <location>
        <begin position="100"/>
        <end position="140"/>
    </location>
</feature>
<evidence type="ECO:0000256" key="1">
    <source>
        <dbReference type="PROSITE-ProRule" id="PRU00267"/>
    </source>
</evidence>
<dbReference type="SUPFAM" id="SSF47095">
    <property type="entry name" value="HMG-box"/>
    <property type="match status" value="1"/>
</dbReference>
<name>A0A397SK33_9GLOM</name>
<dbReference type="GO" id="GO:0003677">
    <property type="term" value="F:DNA binding"/>
    <property type="evidence" value="ECO:0007669"/>
    <property type="project" value="UniProtKB-UniRule"/>
</dbReference>
<sequence>MLDFVHYHDNAAIPQDVLVSLPLRLEADDLLAKPRRGKMPTRPPNNFLIFRTAYTRVLQSKGHWDLRMREVTSNAATAWKRASKEVREECRKLALVAKKRHEEVYGPPPRQTRRRRQTNKRRQTRRPSPPPTPAPVSPLIYETPQAPQINTPLCYFGDLIVTSPTFSDWQNMPYEMSFSSSPESELGDSQPQFNAMYPPM</sequence>
<accession>A0A397SK33</accession>
<dbReference type="Proteomes" id="UP000265703">
    <property type="component" value="Unassembled WGS sequence"/>
</dbReference>
<dbReference type="AlphaFoldDB" id="A0A397SK33"/>
<feature type="DNA-binding region" description="HMG box" evidence="1">
    <location>
        <begin position="40"/>
        <end position="103"/>
    </location>
</feature>
<dbReference type="PROSITE" id="PS50118">
    <property type="entry name" value="HMG_BOX_2"/>
    <property type="match status" value="1"/>
</dbReference>
<dbReference type="EMBL" id="QKYT01000593">
    <property type="protein sequence ID" value="RIA83171.1"/>
    <property type="molecule type" value="Genomic_DNA"/>
</dbReference>
<proteinExistence type="predicted"/>
<keyword evidence="1" id="KW-0539">Nucleus</keyword>
<reference evidence="5 6" key="1">
    <citation type="submission" date="2018-06" db="EMBL/GenBank/DDBJ databases">
        <title>Comparative genomics reveals the genomic features of Rhizophagus irregularis, R. cerebriforme, R. diaphanum and Gigaspora rosea, and their symbiotic lifestyle signature.</title>
        <authorList>
            <person name="Morin E."/>
            <person name="San Clemente H."/>
            <person name="Chen E.C.H."/>
            <person name="De La Providencia I."/>
            <person name="Hainaut M."/>
            <person name="Kuo A."/>
            <person name="Kohler A."/>
            <person name="Murat C."/>
            <person name="Tang N."/>
            <person name="Roy S."/>
            <person name="Loubradou J."/>
            <person name="Henrissat B."/>
            <person name="Grigoriev I.V."/>
            <person name="Corradi N."/>
            <person name="Roux C."/>
            <person name="Martin F.M."/>
        </authorList>
    </citation>
    <scope>NUCLEOTIDE SEQUENCE [LARGE SCALE GENOMIC DNA]</scope>
    <source>
        <strain evidence="5 6">DAOM 227022</strain>
    </source>
</reference>
<gene>
    <name evidence="5" type="ORF">C1645_809332</name>
    <name evidence="4" type="ORF">C1645_842073</name>
</gene>
<keyword evidence="6" id="KW-1185">Reference proteome</keyword>
<feature type="domain" description="HMG box" evidence="3">
    <location>
        <begin position="40"/>
        <end position="103"/>
    </location>
</feature>
<organism evidence="5 6">
    <name type="scientific">Glomus cerebriforme</name>
    <dbReference type="NCBI Taxonomy" id="658196"/>
    <lineage>
        <taxon>Eukaryota</taxon>
        <taxon>Fungi</taxon>
        <taxon>Fungi incertae sedis</taxon>
        <taxon>Mucoromycota</taxon>
        <taxon>Glomeromycotina</taxon>
        <taxon>Glomeromycetes</taxon>
        <taxon>Glomerales</taxon>
        <taxon>Glomeraceae</taxon>
        <taxon>Glomus</taxon>
    </lineage>
</organism>